<comment type="subcellular location">
    <subcellularLocation>
        <location evidence="1">Cell outer membrane</location>
    </subcellularLocation>
</comment>
<dbReference type="OrthoDB" id="9782229at2"/>
<evidence type="ECO:0000259" key="5">
    <source>
        <dbReference type="PROSITE" id="PS51123"/>
    </source>
</evidence>
<dbReference type="InterPro" id="IPR006690">
    <property type="entry name" value="OMPA-like_CS"/>
</dbReference>
<dbReference type="Proteomes" id="UP000245362">
    <property type="component" value="Unassembled WGS sequence"/>
</dbReference>
<evidence type="ECO:0000313" key="7">
    <source>
        <dbReference type="Proteomes" id="UP000245362"/>
    </source>
</evidence>
<evidence type="ECO:0000256" key="2">
    <source>
        <dbReference type="ARBA" id="ARBA00023136"/>
    </source>
</evidence>
<dbReference type="SUPFAM" id="SSF103088">
    <property type="entry name" value="OmpA-like"/>
    <property type="match status" value="1"/>
</dbReference>
<dbReference type="AlphaFoldDB" id="A0A2U3B662"/>
<dbReference type="InterPro" id="IPR006664">
    <property type="entry name" value="OMP_bac"/>
</dbReference>
<dbReference type="GO" id="GO:0009279">
    <property type="term" value="C:cell outer membrane"/>
    <property type="evidence" value="ECO:0007669"/>
    <property type="project" value="UniProtKB-SubCell"/>
</dbReference>
<keyword evidence="3" id="KW-0998">Cell outer membrane</keyword>
<dbReference type="PANTHER" id="PTHR30329:SF21">
    <property type="entry name" value="LIPOPROTEIN YIAD-RELATED"/>
    <property type="match status" value="1"/>
</dbReference>
<dbReference type="PROSITE" id="PS51123">
    <property type="entry name" value="OMPA_2"/>
    <property type="match status" value="1"/>
</dbReference>
<evidence type="ECO:0000313" key="6">
    <source>
        <dbReference type="EMBL" id="PWI32280.1"/>
    </source>
</evidence>
<dbReference type="InterPro" id="IPR050330">
    <property type="entry name" value="Bact_OuterMem_StrucFunc"/>
</dbReference>
<keyword evidence="2 4" id="KW-0472">Membrane</keyword>
<evidence type="ECO:0000256" key="4">
    <source>
        <dbReference type="PROSITE-ProRule" id="PRU00473"/>
    </source>
</evidence>
<dbReference type="EMBL" id="QFWT01000010">
    <property type="protein sequence ID" value="PWI32280.1"/>
    <property type="molecule type" value="Genomic_DNA"/>
</dbReference>
<keyword evidence="7" id="KW-1185">Reference proteome</keyword>
<name>A0A2U3B662_9VIBR</name>
<protein>
    <recommendedName>
        <fullName evidence="5">OmpA-like domain-containing protein</fullName>
    </recommendedName>
</protein>
<dbReference type="CDD" id="cd07185">
    <property type="entry name" value="OmpA_C-like"/>
    <property type="match status" value="1"/>
</dbReference>
<comment type="caution">
    <text evidence="6">The sequence shown here is derived from an EMBL/GenBank/DDBJ whole genome shotgun (WGS) entry which is preliminary data.</text>
</comment>
<proteinExistence type="predicted"/>
<dbReference type="PROSITE" id="PS51257">
    <property type="entry name" value="PROKAR_LIPOPROTEIN"/>
    <property type="match status" value="1"/>
</dbReference>
<dbReference type="InterPro" id="IPR036737">
    <property type="entry name" value="OmpA-like_sf"/>
</dbReference>
<evidence type="ECO:0000256" key="3">
    <source>
        <dbReference type="ARBA" id="ARBA00023237"/>
    </source>
</evidence>
<organism evidence="6 7">
    <name type="scientific">Vibrio albus</name>
    <dbReference type="NCBI Taxonomy" id="2200953"/>
    <lineage>
        <taxon>Bacteria</taxon>
        <taxon>Pseudomonadati</taxon>
        <taxon>Pseudomonadota</taxon>
        <taxon>Gammaproteobacteria</taxon>
        <taxon>Vibrionales</taxon>
        <taxon>Vibrionaceae</taxon>
        <taxon>Vibrio</taxon>
    </lineage>
</organism>
<dbReference type="Gene3D" id="3.30.1330.60">
    <property type="entry name" value="OmpA-like domain"/>
    <property type="match status" value="1"/>
</dbReference>
<sequence length="218" mass="24464">MVILMKKYAGVLIVALVGMITLSGCQSLMRNSMLDTAPKNEFQVRNPEWGEPQEAPVVNREIVAPTSYVEGPYGEKRSDTEDELVYFLNQLGIAHQVVPGNHLMVKIKKKIQFDTGSAYVSANSRKWLNQIGQFLARHESVNIVIDGHTDSTGKKTLNDKLSQNRAAQVKEQFLKQHVPSGSVYTRGYGEYMPECSNRSESGKACNRRAELTLIIDRY</sequence>
<gene>
    <name evidence="6" type="ORF">DI392_16545</name>
</gene>
<dbReference type="PANTHER" id="PTHR30329">
    <property type="entry name" value="STATOR ELEMENT OF FLAGELLAR MOTOR COMPLEX"/>
    <property type="match status" value="1"/>
</dbReference>
<evidence type="ECO:0000256" key="1">
    <source>
        <dbReference type="ARBA" id="ARBA00004442"/>
    </source>
</evidence>
<dbReference type="PROSITE" id="PS01068">
    <property type="entry name" value="OMPA_1"/>
    <property type="match status" value="1"/>
</dbReference>
<feature type="domain" description="OmpA-like" evidence="5">
    <location>
        <begin position="100"/>
        <end position="217"/>
    </location>
</feature>
<accession>A0A2U3B662</accession>
<dbReference type="PRINTS" id="PR01021">
    <property type="entry name" value="OMPADOMAIN"/>
</dbReference>
<dbReference type="InterPro" id="IPR006665">
    <property type="entry name" value="OmpA-like"/>
</dbReference>
<dbReference type="Pfam" id="PF00691">
    <property type="entry name" value="OmpA"/>
    <property type="match status" value="1"/>
</dbReference>
<reference evidence="6 7" key="1">
    <citation type="submission" date="2018-05" db="EMBL/GenBank/DDBJ databases">
        <title>Vibrio limimaris sp. nov., isolated from marine sediment.</title>
        <authorList>
            <person name="Li C.-M."/>
        </authorList>
    </citation>
    <scope>NUCLEOTIDE SEQUENCE [LARGE SCALE GENOMIC DNA]</scope>
    <source>
        <strain evidence="6 7">E4404</strain>
    </source>
</reference>